<accession>A0A915E697</accession>
<dbReference type="AlphaFoldDB" id="A0A915E697"/>
<evidence type="ECO:0000313" key="1">
    <source>
        <dbReference type="Proteomes" id="UP000887574"/>
    </source>
</evidence>
<protein>
    <submittedName>
        <fullName evidence="2">Uncharacterized protein</fullName>
    </submittedName>
</protein>
<dbReference type="WBParaSite" id="jg2779">
    <property type="protein sequence ID" value="jg2779"/>
    <property type="gene ID" value="jg2779"/>
</dbReference>
<name>A0A915E697_9BILA</name>
<proteinExistence type="predicted"/>
<reference evidence="2" key="1">
    <citation type="submission" date="2022-11" db="UniProtKB">
        <authorList>
            <consortium name="WormBaseParasite"/>
        </authorList>
    </citation>
    <scope>IDENTIFICATION</scope>
</reference>
<sequence>DKVDCLKEGNANAAGTVEQARVAKEKVTQAKGVLESAVTTEAKTAALNSYA</sequence>
<organism evidence="1 2">
    <name type="scientific">Ditylenchus dipsaci</name>
    <dbReference type="NCBI Taxonomy" id="166011"/>
    <lineage>
        <taxon>Eukaryota</taxon>
        <taxon>Metazoa</taxon>
        <taxon>Ecdysozoa</taxon>
        <taxon>Nematoda</taxon>
        <taxon>Chromadorea</taxon>
        <taxon>Rhabditida</taxon>
        <taxon>Tylenchina</taxon>
        <taxon>Tylenchomorpha</taxon>
        <taxon>Sphaerularioidea</taxon>
        <taxon>Anguinidae</taxon>
        <taxon>Anguininae</taxon>
        <taxon>Ditylenchus</taxon>
    </lineage>
</organism>
<dbReference type="Proteomes" id="UP000887574">
    <property type="component" value="Unplaced"/>
</dbReference>
<evidence type="ECO:0000313" key="2">
    <source>
        <dbReference type="WBParaSite" id="jg2779"/>
    </source>
</evidence>
<keyword evidence="1" id="KW-1185">Reference proteome</keyword>